<evidence type="ECO:0000313" key="8">
    <source>
        <dbReference type="Proteomes" id="UP000472971"/>
    </source>
</evidence>
<comment type="subcellular location">
    <subcellularLocation>
        <location evidence="1">Secreted</location>
    </subcellularLocation>
</comment>
<dbReference type="PANTHER" id="PTHR34976:SF2">
    <property type="entry name" value="TYPE VII SECRETION SYSTEM PROTEIN ESSD"/>
    <property type="match status" value="1"/>
</dbReference>
<evidence type="ECO:0000259" key="5">
    <source>
        <dbReference type="PROSITE" id="PS51756"/>
    </source>
</evidence>
<comment type="similarity">
    <text evidence="3">In the N-terminal section; belongs to the LXG family.</text>
</comment>
<dbReference type="EMBL" id="JAAIWN010000001">
    <property type="protein sequence ID" value="NEY79936.1"/>
    <property type="molecule type" value="Genomic_DNA"/>
</dbReference>
<comment type="caution">
    <text evidence="7">The sequence shown here is derived from an EMBL/GenBank/DDBJ whole genome shotgun (WGS) entry which is preliminary data.</text>
</comment>
<dbReference type="AlphaFoldDB" id="A0A6B3VWQ7"/>
<dbReference type="Pfam" id="PF04740">
    <property type="entry name" value="LXG"/>
    <property type="match status" value="1"/>
</dbReference>
<evidence type="ECO:0000256" key="2">
    <source>
        <dbReference type="ARBA" id="ARBA00022525"/>
    </source>
</evidence>
<organism evidence="7 8">
    <name type="scientific">Bacillus aquiflavi</name>
    <dbReference type="NCBI Taxonomy" id="2672567"/>
    <lineage>
        <taxon>Bacteria</taxon>
        <taxon>Bacillati</taxon>
        <taxon>Bacillota</taxon>
        <taxon>Bacilli</taxon>
        <taxon>Bacillales</taxon>
        <taxon>Bacillaceae</taxon>
        <taxon>Bacillus</taxon>
    </lineage>
</organism>
<feature type="domain" description="LXG" evidence="5">
    <location>
        <begin position="2"/>
        <end position="237"/>
    </location>
</feature>
<proteinExistence type="inferred from homology"/>
<keyword evidence="4" id="KW-0175">Coiled coil</keyword>
<keyword evidence="2" id="KW-0964">Secreted</keyword>
<evidence type="ECO:0000256" key="3">
    <source>
        <dbReference type="ARBA" id="ARBA00034117"/>
    </source>
</evidence>
<dbReference type="Proteomes" id="UP000472971">
    <property type="component" value="Unassembled WGS sequence"/>
</dbReference>
<reference evidence="7 8" key="1">
    <citation type="submission" date="2020-02" db="EMBL/GenBank/DDBJ databases">
        <title>Bacillus aquiflavi sp. nov., isolated from yellow water of strong flavor Chinese baijiu in Yibin region of China.</title>
        <authorList>
            <person name="Xie J."/>
        </authorList>
    </citation>
    <scope>NUCLEOTIDE SEQUENCE [LARGE SCALE GENOMIC DNA]</scope>
    <source>
        <strain evidence="7 8">3H-10</strain>
    </source>
</reference>
<evidence type="ECO:0000313" key="7">
    <source>
        <dbReference type="EMBL" id="NEY79936.1"/>
    </source>
</evidence>
<evidence type="ECO:0000313" key="6">
    <source>
        <dbReference type="EMBL" id="MBA4535560.1"/>
    </source>
</evidence>
<sequence length="658" mass="73891">MTVKIYEAQTLISTMEQRAKHYTQLKTELEQLKKEFEKISDFGDELKGKGADAIKAFYKAQADVVDEWLQLIVISDEFYKGISGTTEDLNLSGSTIIQVPFLEMELAHSTRTARDIVSAQHEDLQQIFDEISDIISLQTFSTEQFEDHIEKADKERKETIKKVNELDQNLLQEYKFVEAQAGIVISLFQALLDASSQGGEVSPLYFNAQAYNSSEIHQVKEEFGKEAKAYLDFKKEQAEVRKQIKEQIERENRPWYEKAWDAICIFTGEITGYYDTIRAAEGVDPITGEKLSTAERVTAGAMAGAGFIPIVGWAGRIFKGGKAIYKTAKGVKAATYSLDAYKATKSFDLLQKTEMGIYGFVTANGFSEYLTGRDMFGNELSEEKRQRSLTESLFGLGLGGAAYTFDRVFSSNYIGKNFPFSKEYVNNKLKEVQKELKSLGQKVGQIRVPIVRAKVLSTNAGRIYNVFPDSKTLNEVKENLMMKFSGTEGSRKTGIVGTVQKDGNKTNYTNPAGNELSWVDQHSKNIDRDIDNALKSSNVGKATEAKVADFIRKETQVIGFGLKILKKDGQVAGDLDVVTRNTIIEVKASIKAVREDQFNKMTQTNADFFFNPDKKKVILYIDKPLINLRPEHKTMLENIKSKGVTIVNSLEELKEALD</sequence>
<dbReference type="PANTHER" id="PTHR34976">
    <property type="entry name" value="RIBONUCLEASE YQCG-RELATED"/>
    <property type="match status" value="1"/>
</dbReference>
<reference evidence="6 9" key="2">
    <citation type="submission" date="2020-07" db="EMBL/GenBank/DDBJ databases">
        <authorList>
            <person name="Feng H."/>
        </authorList>
    </citation>
    <scope>NUCLEOTIDE SEQUENCE [LARGE SCALE GENOMIC DNA]</scope>
    <source>
        <strain evidence="6">S-12</strain>
        <strain evidence="9">s-12</strain>
    </source>
</reference>
<dbReference type="InterPro" id="IPR027797">
    <property type="entry name" value="PT-TG_dom"/>
</dbReference>
<gene>
    <name evidence="7" type="ORF">G4D64_00050</name>
    <name evidence="6" type="ORF">H1Z61_00050</name>
</gene>
<evidence type="ECO:0000313" key="9">
    <source>
        <dbReference type="Proteomes" id="UP000570010"/>
    </source>
</evidence>
<dbReference type="PROSITE" id="PS51756">
    <property type="entry name" value="LXG"/>
    <property type="match status" value="1"/>
</dbReference>
<evidence type="ECO:0000256" key="4">
    <source>
        <dbReference type="SAM" id="Coils"/>
    </source>
</evidence>
<dbReference type="InterPro" id="IPR051768">
    <property type="entry name" value="Bact_secretion_toxin"/>
</dbReference>
<dbReference type="Pfam" id="PF14449">
    <property type="entry name" value="PT-TG"/>
    <property type="match status" value="1"/>
</dbReference>
<evidence type="ECO:0000256" key="1">
    <source>
        <dbReference type="ARBA" id="ARBA00004613"/>
    </source>
</evidence>
<dbReference type="InterPro" id="IPR006829">
    <property type="entry name" value="LXG_dom"/>
</dbReference>
<accession>A0A6B3VWQ7</accession>
<dbReference type="EMBL" id="JACEIO010000001">
    <property type="protein sequence ID" value="MBA4535560.1"/>
    <property type="molecule type" value="Genomic_DNA"/>
</dbReference>
<feature type="coiled-coil region" evidence="4">
    <location>
        <begin position="12"/>
        <end position="42"/>
    </location>
</feature>
<dbReference type="RefSeq" id="WP_163238805.1">
    <property type="nucleotide sequence ID" value="NZ_CP082780.1"/>
</dbReference>
<dbReference type="GO" id="GO:0005576">
    <property type="term" value="C:extracellular region"/>
    <property type="evidence" value="ECO:0007669"/>
    <property type="project" value="UniProtKB-SubCell"/>
</dbReference>
<keyword evidence="8" id="KW-1185">Reference proteome</keyword>
<dbReference type="Proteomes" id="UP000570010">
    <property type="component" value="Unassembled WGS sequence"/>
</dbReference>
<name>A0A6B3VWQ7_9BACI</name>
<protein>
    <submittedName>
        <fullName evidence="7">Ribonuclease YeeF family protein</fullName>
    </submittedName>
</protein>